<evidence type="ECO:0000256" key="4">
    <source>
        <dbReference type="ARBA" id="ARBA00023136"/>
    </source>
</evidence>
<evidence type="ECO:0000256" key="8">
    <source>
        <dbReference type="SAM" id="MobiDB-lite"/>
    </source>
</evidence>
<keyword evidence="9" id="KW-0282">Flagellum</keyword>
<proteinExistence type="inferred from homology"/>
<feature type="compositionally biased region" description="Basic and acidic residues" evidence="8">
    <location>
        <begin position="99"/>
        <end position="109"/>
    </location>
</feature>
<dbReference type="RefSeq" id="WP_341412616.1">
    <property type="nucleotide sequence ID" value="NZ_JBBUTH010000010.1"/>
</dbReference>
<reference evidence="9 10" key="1">
    <citation type="submission" date="2024-04" db="EMBL/GenBank/DDBJ databases">
        <title>Novel species of the genus Ideonella isolated from streams.</title>
        <authorList>
            <person name="Lu H."/>
        </authorList>
    </citation>
    <scope>NUCLEOTIDE SEQUENCE [LARGE SCALE GENOMIC DNA]</scope>
    <source>
        <strain evidence="9 10">DXS22W</strain>
    </source>
</reference>
<protein>
    <recommendedName>
        <fullName evidence="7">Flagellar L-ring protein</fullName>
    </recommendedName>
    <alternativeName>
        <fullName evidence="7">Basal body L-ring protein</fullName>
    </alternativeName>
</protein>
<keyword evidence="6 7" id="KW-0998">Cell outer membrane</keyword>
<evidence type="ECO:0000256" key="3">
    <source>
        <dbReference type="ARBA" id="ARBA00022729"/>
    </source>
</evidence>
<evidence type="ECO:0000313" key="9">
    <source>
        <dbReference type="EMBL" id="MEK8052883.1"/>
    </source>
</evidence>
<dbReference type="HAMAP" id="MF_00415">
    <property type="entry name" value="FlgH"/>
    <property type="match status" value="1"/>
</dbReference>
<evidence type="ECO:0000256" key="5">
    <source>
        <dbReference type="ARBA" id="ARBA00023143"/>
    </source>
</evidence>
<comment type="subunit">
    <text evidence="7">The basal body constitutes a major portion of the flagellar organelle and consists of four rings (L,P,S, and M) mounted on a central rod.</text>
</comment>
<name>A0ABU9CM38_9BURK</name>
<keyword evidence="10" id="KW-1185">Reference proteome</keyword>
<dbReference type="InterPro" id="IPR000527">
    <property type="entry name" value="Flag_Lring"/>
</dbReference>
<evidence type="ECO:0000256" key="1">
    <source>
        <dbReference type="ARBA" id="ARBA00002591"/>
    </source>
</evidence>
<evidence type="ECO:0000256" key="7">
    <source>
        <dbReference type="HAMAP-Rule" id="MF_00415"/>
    </source>
</evidence>
<evidence type="ECO:0000256" key="2">
    <source>
        <dbReference type="ARBA" id="ARBA00006929"/>
    </source>
</evidence>
<feature type="region of interest" description="Disordered" evidence="8">
    <location>
        <begin position="96"/>
        <end position="120"/>
    </location>
</feature>
<dbReference type="Pfam" id="PF02107">
    <property type="entry name" value="FlgH"/>
    <property type="match status" value="1"/>
</dbReference>
<dbReference type="EMBL" id="JBBUTH010000010">
    <property type="protein sequence ID" value="MEK8052883.1"/>
    <property type="molecule type" value="Genomic_DNA"/>
</dbReference>
<dbReference type="PRINTS" id="PR01008">
    <property type="entry name" value="FLGLRINGFLGH"/>
</dbReference>
<keyword evidence="3 7" id="KW-0732">Signal</keyword>
<organism evidence="9 10">
    <name type="scientific">Pseudaquabacterium inlustre</name>
    <dbReference type="NCBI Taxonomy" id="2984192"/>
    <lineage>
        <taxon>Bacteria</taxon>
        <taxon>Pseudomonadati</taxon>
        <taxon>Pseudomonadota</taxon>
        <taxon>Betaproteobacteria</taxon>
        <taxon>Burkholderiales</taxon>
        <taxon>Sphaerotilaceae</taxon>
        <taxon>Pseudaquabacterium</taxon>
    </lineage>
</organism>
<comment type="subcellular location">
    <subcellularLocation>
        <location evidence="7">Cell outer membrane</location>
        <topology evidence="7">Lipid-anchor</topology>
    </subcellularLocation>
    <subcellularLocation>
        <location evidence="7">Bacterial flagellum basal body</location>
    </subcellularLocation>
</comment>
<keyword evidence="5 7" id="KW-0975">Bacterial flagellum</keyword>
<gene>
    <name evidence="7" type="primary">flgH</name>
    <name evidence="9" type="ORF">AACH10_21710</name>
</gene>
<comment type="caution">
    <text evidence="9">The sequence shown here is derived from an EMBL/GenBank/DDBJ whole genome shotgun (WGS) entry which is preliminary data.</text>
</comment>
<comment type="similarity">
    <text evidence="2 7">Belongs to the FlgH family.</text>
</comment>
<keyword evidence="4 7" id="KW-0472">Membrane</keyword>
<dbReference type="PANTHER" id="PTHR34933">
    <property type="entry name" value="FLAGELLAR L-RING PROTEIN"/>
    <property type="match status" value="1"/>
</dbReference>
<accession>A0ABU9CM38</accession>
<dbReference type="PROSITE" id="PS51257">
    <property type="entry name" value="PROKAR_LIPOPROTEIN"/>
    <property type="match status" value="1"/>
</dbReference>
<dbReference type="Proteomes" id="UP001365405">
    <property type="component" value="Unassembled WGS sequence"/>
</dbReference>
<evidence type="ECO:0000313" key="10">
    <source>
        <dbReference type="Proteomes" id="UP001365405"/>
    </source>
</evidence>
<keyword evidence="9" id="KW-0966">Cell projection</keyword>
<evidence type="ECO:0000256" key="6">
    <source>
        <dbReference type="ARBA" id="ARBA00023237"/>
    </source>
</evidence>
<dbReference type="PANTHER" id="PTHR34933:SF1">
    <property type="entry name" value="FLAGELLAR L-RING PROTEIN"/>
    <property type="match status" value="1"/>
</dbReference>
<keyword evidence="9" id="KW-0969">Cilium</keyword>
<keyword evidence="7" id="KW-0449">Lipoprotein</keyword>
<comment type="function">
    <text evidence="1 7">Assembles around the rod to form the L-ring and probably protects the motor/basal body from shearing forces during rotation.</text>
</comment>
<sequence>MRGHRFPAGPWRRAVLQGLLPAVAAGLGGCASTPESAITLPVTAAPRAAPPNVEPVLTGSLFRPDQPGALLFTSERRARTVGDTVKVDIAETLAAHSRHTADNQRESKLTAKGPGSGASSLPSAMRGLLNMDANASGSDSFKGDGQAEASNSFKGRLTATVINVLSNGNLVVAGERVVRLSSGATTLRFSGVVDPSDIRPGNVVASGDIADARFEALASGELGDSARRSWLQRVLTESLRVW</sequence>